<protein>
    <submittedName>
        <fullName evidence="1">Uncharacterized protein</fullName>
    </submittedName>
</protein>
<keyword evidence="2" id="KW-1185">Reference proteome</keyword>
<organism evidence="1 2">
    <name type="scientific">Daphnia magna</name>
    <dbReference type="NCBI Taxonomy" id="35525"/>
    <lineage>
        <taxon>Eukaryota</taxon>
        <taxon>Metazoa</taxon>
        <taxon>Ecdysozoa</taxon>
        <taxon>Arthropoda</taxon>
        <taxon>Crustacea</taxon>
        <taxon>Branchiopoda</taxon>
        <taxon>Diplostraca</taxon>
        <taxon>Cladocera</taxon>
        <taxon>Anomopoda</taxon>
        <taxon>Daphniidae</taxon>
        <taxon>Daphnia</taxon>
    </lineage>
</organism>
<accession>A0ABR0A3C2</accession>
<reference evidence="1 2" key="1">
    <citation type="journal article" date="2023" name="Nucleic Acids Res.">
        <title>The hologenome of Daphnia magna reveals possible DNA methylation and microbiome-mediated evolution of the host genome.</title>
        <authorList>
            <person name="Chaturvedi A."/>
            <person name="Li X."/>
            <person name="Dhandapani V."/>
            <person name="Marshall H."/>
            <person name="Kissane S."/>
            <person name="Cuenca-Cambronero M."/>
            <person name="Asole G."/>
            <person name="Calvet F."/>
            <person name="Ruiz-Romero M."/>
            <person name="Marangio P."/>
            <person name="Guigo R."/>
            <person name="Rago D."/>
            <person name="Mirbahai L."/>
            <person name="Eastwood N."/>
            <person name="Colbourne J.K."/>
            <person name="Zhou J."/>
            <person name="Mallon E."/>
            <person name="Orsini L."/>
        </authorList>
    </citation>
    <scope>NUCLEOTIDE SEQUENCE [LARGE SCALE GENOMIC DNA]</scope>
    <source>
        <strain evidence="1">LRV0_1</strain>
    </source>
</reference>
<name>A0ABR0A3C2_9CRUS</name>
<evidence type="ECO:0000313" key="1">
    <source>
        <dbReference type="EMBL" id="KAK4019652.1"/>
    </source>
</evidence>
<sequence length="86" mass="9672">MLSSSDCQNYTTNDSTIRAPLRDVDQCAPDTSCAGCGTMVDDQRRNPLMDDMKRDHEIKKPRPHIEQQCATSESWLVGMTIIKDVV</sequence>
<comment type="caution">
    <text evidence="1">The sequence shown here is derived from an EMBL/GenBank/DDBJ whole genome shotgun (WGS) entry which is preliminary data.</text>
</comment>
<dbReference type="EMBL" id="JAOYFB010000036">
    <property type="protein sequence ID" value="KAK4019652.1"/>
    <property type="molecule type" value="Genomic_DNA"/>
</dbReference>
<proteinExistence type="predicted"/>
<dbReference type="Proteomes" id="UP001234178">
    <property type="component" value="Unassembled WGS sequence"/>
</dbReference>
<gene>
    <name evidence="1" type="ORF">OUZ56_001665</name>
</gene>
<evidence type="ECO:0000313" key="2">
    <source>
        <dbReference type="Proteomes" id="UP001234178"/>
    </source>
</evidence>